<sequence>MEEKGFDFQVRIENFPKKSICPNIELGKIGTRKGLCPKLKKLRFMKLIAPSAPK</sequence>
<comment type="caution">
    <text evidence="1">The sequence shown here is derived from an EMBL/GenBank/DDBJ whole genome shotgun (WGS) entry which is preliminary data.</text>
</comment>
<organism evidence="1 2">
    <name type="scientific">Leptospira santarosai str. CBC1416</name>
    <dbReference type="NCBI Taxonomy" id="1193059"/>
    <lineage>
        <taxon>Bacteria</taxon>
        <taxon>Pseudomonadati</taxon>
        <taxon>Spirochaetota</taxon>
        <taxon>Spirochaetia</taxon>
        <taxon>Leptospirales</taxon>
        <taxon>Leptospiraceae</taxon>
        <taxon>Leptospira</taxon>
    </lineage>
</organism>
<dbReference type="AlphaFoldDB" id="M6VU91"/>
<gene>
    <name evidence="1" type="ORF">LEP1GSC161_0187</name>
</gene>
<accession>M6VU91</accession>
<evidence type="ECO:0000313" key="1">
    <source>
        <dbReference type="EMBL" id="EMO56589.1"/>
    </source>
</evidence>
<protein>
    <submittedName>
        <fullName evidence="1">Uncharacterized protein</fullName>
    </submittedName>
</protein>
<proteinExistence type="predicted"/>
<reference evidence="1 2" key="1">
    <citation type="submission" date="2013-01" db="EMBL/GenBank/DDBJ databases">
        <authorList>
            <person name="Harkins D.M."/>
            <person name="Durkin A.S."/>
            <person name="Brinkac L.M."/>
            <person name="Haft D.H."/>
            <person name="Selengut J.D."/>
            <person name="Sanka R."/>
            <person name="DePew J."/>
            <person name="Purushe J."/>
            <person name="Matthias M.A."/>
            <person name="Vinetz J.M."/>
            <person name="Sutton G.G."/>
            <person name="Nierman W.C."/>
            <person name="Fouts D.E."/>
        </authorList>
    </citation>
    <scope>NUCLEOTIDE SEQUENCE [LARGE SCALE GENOMIC DNA]</scope>
    <source>
        <strain evidence="1 2">CBC1416</strain>
    </source>
</reference>
<evidence type="ECO:0000313" key="2">
    <source>
        <dbReference type="Proteomes" id="UP000012149"/>
    </source>
</evidence>
<dbReference type="EMBL" id="AKWE02000165">
    <property type="protein sequence ID" value="EMO56589.1"/>
    <property type="molecule type" value="Genomic_DNA"/>
</dbReference>
<name>M6VU91_9LEPT</name>
<dbReference type="Proteomes" id="UP000012149">
    <property type="component" value="Unassembled WGS sequence"/>
</dbReference>